<feature type="compositionally biased region" description="Polar residues" evidence="1">
    <location>
        <begin position="22"/>
        <end position="39"/>
    </location>
</feature>
<evidence type="ECO:0000313" key="2">
    <source>
        <dbReference type="EMBL" id="KAH3813312.1"/>
    </source>
</evidence>
<feature type="compositionally biased region" description="Basic and acidic residues" evidence="1">
    <location>
        <begin position="113"/>
        <end position="134"/>
    </location>
</feature>
<reference evidence="2" key="1">
    <citation type="journal article" date="2019" name="bioRxiv">
        <title>The Genome of the Zebra Mussel, Dreissena polymorpha: A Resource for Invasive Species Research.</title>
        <authorList>
            <person name="McCartney M.A."/>
            <person name="Auch B."/>
            <person name="Kono T."/>
            <person name="Mallez S."/>
            <person name="Zhang Y."/>
            <person name="Obille A."/>
            <person name="Becker A."/>
            <person name="Abrahante J.E."/>
            <person name="Garbe J."/>
            <person name="Badalamenti J.P."/>
            <person name="Herman A."/>
            <person name="Mangelson H."/>
            <person name="Liachko I."/>
            <person name="Sullivan S."/>
            <person name="Sone E.D."/>
            <person name="Koren S."/>
            <person name="Silverstein K.A.T."/>
            <person name="Beckman K.B."/>
            <person name="Gohl D.M."/>
        </authorList>
    </citation>
    <scope>NUCLEOTIDE SEQUENCE</scope>
    <source>
        <strain evidence="2">Duluth1</strain>
        <tissue evidence="2">Whole animal</tissue>
    </source>
</reference>
<accession>A0A9D4GAM2</accession>
<evidence type="ECO:0000313" key="3">
    <source>
        <dbReference type="Proteomes" id="UP000828390"/>
    </source>
</evidence>
<dbReference type="AlphaFoldDB" id="A0A9D4GAM2"/>
<keyword evidence="3" id="KW-1185">Reference proteome</keyword>
<organism evidence="2 3">
    <name type="scientific">Dreissena polymorpha</name>
    <name type="common">Zebra mussel</name>
    <name type="synonym">Mytilus polymorpha</name>
    <dbReference type="NCBI Taxonomy" id="45954"/>
    <lineage>
        <taxon>Eukaryota</taxon>
        <taxon>Metazoa</taxon>
        <taxon>Spiralia</taxon>
        <taxon>Lophotrochozoa</taxon>
        <taxon>Mollusca</taxon>
        <taxon>Bivalvia</taxon>
        <taxon>Autobranchia</taxon>
        <taxon>Heteroconchia</taxon>
        <taxon>Euheterodonta</taxon>
        <taxon>Imparidentia</taxon>
        <taxon>Neoheterodontei</taxon>
        <taxon>Myida</taxon>
        <taxon>Dreissenoidea</taxon>
        <taxon>Dreissenidae</taxon>
        <taxon>Dreissena</taxon>
    </lineage>
</organism>
<feature type="compositionally biased region" description="Polar residues" evidence="1">
    <location>
        <begin position="1"/>
        <end position="13"/>
    </location>
</feature>
<feature type="region of interest" description="Disordered" evidence="1">
    <location>
        <begin position="1"/>
        <end position="47"/>
    </location>
</feature>
<proteinExistence type="predicted"/>
<evidence type="ECO:0000256" key="1">
    <source>
        <dbReference type="SAM" id="MobiDB-lite"/>
    </source>
</evidence>
<dbReference type="EMBL" id="JAIWYP010000006">
    <property type="protein sequence ID" value="KAH3813312.1"/>
    <property type="molecule type" value="Genomic_DNA"/>
</dbReference>
<feature type="region of interest" description="Disordered" evidence="1">
    <location>
        <begin position="107"/>
        <end position="134"/>
    </location>
</feature>
<gene>
    <name evidence="2" type="ORF">DPMN_141767</name>
</gene>
<dbReference type="Proteomes" id="UP000828390">
    <property type="component" value="Unassembled WGS sequence"/>
</dbReference>
<reference evidence="2" key="2">
    <citation type="submission" date="2020-11" db="EMBL/GenBank/DDBJ databases">
        <authorList>
            <person name="McCartney M.A."/>
            <person name="Auch B."/>
            <person name="Kono T."/>
            <person name="Mallez S."/>
            <person name="Becker A."/>
            <person name="Gohl D.M."/>
            <person name="Silverstein K.A.T."/>
            <person name="Koren S."/>
            <person name="Bechman K.B."/>
            <person name="Herman A."/>
            <person name="Abrahante J.E."/>
            <person name="Garbe J."/>
        </authorList>
    </citation>
    <scope>NUCLEOTIDE SEQUENCE</scope>
    <source>
        <strain evidence="2">Duluth1</strain>
        <tissue evidence="2">Whole animal</tissue>
    </source>
</reference>
<sequence>MSSEELSNRSTETMNRRKNRGNKIQNDQHAMLSESGQSNRRNERRTVGKFKSYLVPDTDAQSFYQSHTENNIECIDGCRPKTQSMIHPAKIGSTPSKDTKMEYKKTNIYQSTTRDKTHDDKLSITETSKHEPVG</sequence>
<protein>
    <submittedName>
        <fullName evidence="2">Uncharacterized protein</fullName>
    </submittedName>
</protein>
<comment type="caution">
    <text evidence="2">The sequence shown here is derived from an EMBL/GenBank/DDBJ whole genome shotgun (WGS) entry which is preliminary data.</text>
</comment>
<name>A0A9D4GAM2_DREPO</name>